<keyword evidence="5 12" id="KW-0663">Pyridoxal phosphate</keyword>
<dbReference type="Gene3D" id="3.90.1150.10">
    <property type="entry name" value="Aspartate Aminotransferase, domain 1"/>
    <property type="match status" value="1"/>
</dbReference>
<evidence type="ECO:0000256" key="1">
    <source>
        <dbReference type="ARBA" id="ARBA00001933"/>
    </source>
</evidence>
<dbReference type="InterPro" id="IPR015422">
    <property type="entry name" value="PyrdxlP-dep_Trfase_small"/>
</dbReference>
<dbReference type="Gene3D" id="3.40.640.10">
    <property type="entry name" value="Type I PLP-dependent aspartate aminotransferase-like (Major domain)"/>
    <property type="match status" value="1"/>
</dbReference>
<dbReference type="GO" id="GO:0047804">
    <property type="term" value="F:cysteine-S-conjugate beta-lyase activity"/>
    <property type="evidence" value="ECO:0007669"/>
    <property type="project" value="UniProtKB-EC"/>
</dbReference>
<dbReference type="OrthoDB" id="9803887at2"/>
<evidence type="ECO:0000256" key="5">
    <source>
        <dbReference type="ARBA" id="ARBA00022898"/>
    </source>
</evidence>
<evidence type="ECO:0000313" key="14">
    <source>
        <dbReference type="EMBL" id="TGD23223.1"/>
    </source>
</evidence>
<keyword evidence="6" id="KW-0486">Methionine biosynthesis</keyword>
<dbReference type="EC" id="4.4.1.13" evidence="3"/>
<dbReference type="GO" id="GO:0018826">
    <property type="term" value="F:methionine gamma-lyase activity"/>
    <property type="evidence" value="ECO:0007669"/>
    <property type="project" value="UniProtKB-EC"/>
</dbReference>
<protein>
    <recommendedName>
        <fullName evidence="9">Homocysteine desulfhydrase</fullName>
        <ecNumber evidence="3">4.4.1.13</ecNumber>
        <ecNumber evidence="8">4.4.1.2</ecNumber>
    </recommendedName>
</protein>
<evidence type="ECO:0000256" key="8">
    <source>
        <dbReference type="ARBA" id="ARBA00047175"/>
    </source>
</evidence>
<dbReference type="EC" id="4.4.1.2" evidence="8"/>
<feature type="modified residue" description="N6-(pyridoxal phosphate)lysine" evidence="12">
    <location>
        <position position="195"/>
    </location>
</feature>
<dbReference type="AlphaFoldDB" id="A0A4Z0JM76"/>
<reference evidence="14 15" key="1">
    <citation type="submission" date="2018-10" db="EMBL/GenBank/DDBJ databases">
        <title>Lactobacillus sp. R7 and Lactobacillus sp. R19 isolated from fermented mustard green product of Taiwan.</title>
        <authorList>
            <person name="Lin S.-T."/>
        </authorList>
    </citation>
    <scope>NUCLEOTIDE SEQUENCE [LARGE SCALE GENOMIC DNA]</scope>
    <source>
        <strain evidence="14 15">BCRC 81127</strain>
    </source>
</reference>
<dbReference type="PANTHER" id="PTHR11808">
    <property type="entry name" value="TRANS-SULFURATION ENZYME FAMILY MEMBER"/>
    <property type="match status" value="1"/>
</dbReference>
<dbReference type="GO" id="GO:0009086">
    <property type="term" value="P:methionine biosynthetic process"/>
    <property type="evidence" value="ECO:0007669"/>
    <property type="project" value="UniProtKB-KW"/>
</dbReference>
<dbReference type="GO" id="GO:0019346">
    <property type="term" value="P:transsulfuration"/>
    <property type="evidence" value="ECO:0007669"/>
    <property type="project" value="InterPro"/>
</dbReference>
<dbReference type="Proteomes" id="UP000298021">
    <property type="component" value="Unassembled WGS sequence"/>
</dbReference>
<dbReference type="GO" id="GO:0005737">
    <property type="term" value="C:cytoplasm"/>
    <property type="evidence" value="ECO:0007669"/>
    <property type="project" value="TreeGrafter"/>
</dbReference>
<comment type="cofactor">
    <cofactor evidence="1 13">
        <name>pyridoxal 5'-phosphate</name>
        <dbReference type="ChEBI" id="CHEBI:597326"/>
    </cofactor>
</comment>
<evidence type="ECO:0000256" key="3">
    <source>
        <dbReference type="ARBA" id="ARBA00012224"/>
    </source>
</evidence>
<dbReference type="GO" id="GO:0030170">
    <property type="term" value="F:pyridoxal phosphate binding"/>
    <property type="evidence" value="ECO:0007669"/>
    <property type="project" value="InterPro"/>
</dbReference>
<name>A0A4Z0JM76_9LACO</name>
<keyword evidence="7" id="KW-0456">Lyase</keyword>
<dbReference type="FunFam" id="3.40.640.10:FF:000046">
    <property type="entry name" value="Cystathionine gamma-lyase"/>
    <property type="match status" value="1"/>
</dbReference>
<dbReference type="EMBL" id="RKLY01000014">
    <property type="protein sequence ID" value="TGD23223.1"/>
    <property type="molecule type" value="Genomic_DNA"/>
</dbReference>
<organism evidence="14 15">
    <name type="scientific">Companilactobacillus suantsaicola</name>
    <dbReference type="NCBI Taxonomy" id="2487723"/>
    <lineage>
        <taxon>Bacteria</taxon>
        <taxon>Bacillati</taxon>
        <taxon>Bacillota</taxon>
        <taxon>Bacilli</taxon>
        <taxon>Lactobacillales</taxon>
        <taxon>Lactobacillaceae</taxon>
        <taxon>Companilactobacillus</taxon>
    </lineage>
</organism>
<proteinExistence type="inferred from homology"/>
<dbReference type="GO" id="GO:0047982">
    <property type="term" value="F:homocysteine desulfhydrase activity"/>
    <property type="evidence" value="ECO:0007669"/>
    <property type="project" value="UniProtKB-EC"/>
</dbReference>
<comment type="caution">
    <text evidence="14">The sequence shown here is derived from an EMBL/GenBank/DDBJ whole genome shotgun (WGS) entry which is preliminary data.</text>
</comment>
<evidence type="ECO:0000256" key="10">
    <source>
        <dbReference type="ARBA" id="ARBA00048780"/>
    </source>
</evidence>
<comment type="catalytic activity">
    <reaction evidence="10">
        <text>L-homocysteine + H2O = 2-oxobutanoate + hydrogen sulfide + NH4(+) + H(+)</text>
        <dbReference type="Rhea" id="RHEA:14501"/>
        <dbReference type="ChEBI" id="CHEBI:15377"/>
        <dbReference type="ChEBI" id="CHEBI:15378"/>
        <dbReference type="ChEBI" id="CHEBI:16763"/>
        <dbReference type="ChEBI" id="CHEBI:28938"/>
        <dbReference type="ChEBI" id="CHEBI:29919"/>
        <dbReference type="ChEBI" id="CHEBI:58199"/>
        <dbReference type="EC" id="4.4.1.2"/>
    </reaction>
    <physiologicalReaction direction="left-to-right" evidence="10">
        <dbReference type="Rhea" id="RHEA:14502"/>
    </physiologicalReaction>
</comment>
<evidence type="ECO:0000256" key="13">
    <source>
        <dbReference type="RuleBase" id="RU362118"/>
    </source>
</evidence>
<dbReference type="CDD" id="cd00614">
    <property type="entry name" value="CGS_like"/>
    <property type="match status" value="1"/>
</dbReference>
<dbReference type="InterPro" id="IPR054542">
    <property type="entry name" value="Cys_met_metab_PP"/>
</dbReference>
<keyword evidence="15" id="KW-1185">Reference proteome</keyword>
<evidence type="ECO:0000256" key="9">
    <source>
        <dbReference type="ARBA" id="ARBA00047199"/>
    </source>
</evidence>
<dbReference type="InterPro" id="IPR000277">
    <property type="entry name" value="Cys/Met-Metab_PyrdxlP-dep_enz"/>
</dbReference>
<evidence type="ECO:0000256" key="12">
    <source>
        <dbReference type="PIRSR" id="PIRSR001434-2"/>
    </source>
</evidence>
<dbReference type="InterPro" id="IPR015424">
    <property type="entry name" value="PyrdxlP-dep_Trfase"/>
</dbReference>
<keyword evidence="14" id="KW-0808">Transferase</keyword>
<evidence type="ECO:0000256" key="2">
    <source>
        <dbReference type="ARBA" id="ARBA00009077"/>
    </source>
</evidence>
<dbReference type="GO" id="GO:0016740">
    <property type="term" value="F:transferase activity"/>
    <property type="evidence" value="ECO:0007669"/>
    <property type="project" value="UniProtKB-KW"/>
</dbReference>
<dbReference type="RefSeq" id="WP_135372790.1">
    <property type="nucleotide sequence ID" value="NZ_RKLY01000014.1"/>
</dbReference>
<comment type="catalytic activity">
    <reaction evidence="11">
        <text>L-methionine + H2O = methanethiol + 2-oxobutanoate + NH4(+)</text>
        <dbReference type="Rhea" id="RHEA:23800"/>
        <dbReference type="ChEBI" id="CHEBI:15377"/>
        <dbReference type="ChEBI" id="CHEBI:16007"/>
        <dbReference type="ChEBI" id="CHEBI:16763"/>
        <dbReference type="ChEBI" id="CHEBI:28938"/>
        <dbReference type="ChEBI" id="CHEBI:57844"/>
        <dbReference type="EC" id="4.4.1.11"/>
    </reaction>
    <physiologicalReaction direction="left-to-right" evidence="11">
        <dbReference type="Rhea" id="RHEA:23801"/>
    </physiologicalReaction>
</comment>
<keyword evidence="4" id="KW-0028">Amino-acid biosynthesis</keyword>
<evidence type="ECO:0000256" key="11">
    <source>
        <dbReference type="ARBA" id="ARBA00052699"/>
    </source>
</evidence>
<dbReference type="PROSITE" id="PS00868">
    <property type="entry name" value="CYS_MET_METAB_PP"/>
    <property type="match status" value="1"/>
</dbReference>
<comment type="similarity">
    <text evidence="2 13">Belongs to the trans-sulfuration enzymes family.</text>
</comment>
<dbReference type="PIRSF" id="PIRSF001434">
    <property type="entry name" value="CGS"/>
    <property type="match status" value="1"/>
</dbReference>
<dbReference type="Pfam" id="PF01053">
    <property type="entry name" value="Cys_Met_Meta_PP"/>
    <property type="match status" value="1"/>
</dbReference>
<dbReference type="PANTHER" id="PTHR11808:SF50">
    <property type="entry name" value="CYSTATHIONINE BETA-LYASE"/>
    <property type="match status" value="1"/>
</dbReference>
<evidence type="ECO:0000256" key="4">
    <source>
        <dbReference type="ARBA" id="ARBA00022605"/>
    </source>
</evidence>
<dbReference type="SUPFAM" id="SSF53383">
    <property type="entry name" value="PLP-dependent transferases"/>
    <property type="match status" value="1"/>
</dbReference>
<evidence type="ECO:0000256" key="6">
    <source>
        <dbReference type="ARBA" id="ARBA00023167"/>
    </source>
</evidence>
<sequence>MHTDTTILHGYPMLDPVTGAASISKCQTSTFHQNDFPKAGQYTYTRFSNPTIHAAELAVMALEKAKYGIAYSSGMGAISATLLTLKSGDHIVLGKDIYGGTFQLIHDLMNNFGITYTQIDETDTEAWEKAIQENTKMFYLETPSNPLLKITDLQAVCQIAQKHHIISVCDNTFMTPLVQSPFELGCDVVIHSATKFLGGHSDIVMGIALTNDEKIAQNLEKNKRILGSCPGIEESWLLLRGIKTLAVRMEKACHNAQFLAENLQALDKVKQVYYPGLPTHDGFDINQKQAKNGGAVLSFELENAQQVEQLFHNVTIPIVAVSLGGVESILSYPWSMSHACMPESDRIKAGVTPTLIRLSCGIENPEDLLHDIKDSLM</sequence>
<evidence type="ECO:0000256" key="7">
    <source>
        <dbReference type="ARBA" id="ARBA00023239"/>
    </source>
</evidence>
<evidence type="ECO:0000313" key="15">
    <source>
        <dbReference type="Proteomes" id="UP000298021"/>
    </source>
</evidence>
<dbReference type="InterPro" id="IPR015421">
    <property type="entry name" value="PyrdxlP-dep_Trfase_major"/>
</dbReference>
<gene>
    <name evidence="14" type="ORF">EGT49_06855</name>
</gene>
<accession>A0A4Z0JM76</accession>